<sequence length="232" mass="27190">MDNSHNQPVIRKDKFLREQVYRKLRESILNIALEPNKRLIEEKLAAEMGTSRTPVREAIQKLEKEGLIHKLPRGGFAVNVITNEDIEEVFGIRSVLEGYAAYLATTRATDDDLRLLENIVKKQEECIDQAETDEIVRLNTEFHDILYKSAKSKKLYTIINDLRDFIYRYRILVLRYEGMASIAIQDHKDMIAQMKARNARRVEKLVRKHIVRGMGLIKKKIRQEAQKKNREE</sequence>
<evidence type="ECO:0000256" key="3">
    <source>
        <dbReference type="ARBA" id="ARBA00023163"/>
    </source>
</evidence>
<dbReference type="AlphaFoldDB" id="A0A971M7V9"/>
<protein>
    <submittedName>
        <fullName evidence="5">GntR family transcriptional regulator</fullName>
    </submittedName>
</protein>
<evidence type="ECO:0000313" key="6">
    <source>
        <dbReference type="Proteomes" id="UP000777265"/>
    </source>
</evidence>
<dbReference type="GO" id="GO:0003700">
    <property type="term" value="F:DNA-binding transcription factor activity"/>
    <property type="evidence" value="ECO:0007669"/>
    <property type="project" value="InterPro"/>
</dbReference>
<gene>
    <name evidence="5" type="ORF">GXY80_15360</name>
</gene>
<dbReference type="InterPro" id="IPR008920">
    <property type="entry name" value="TF_FadR/GntR_C"/>
</dbReference>
<dbReference type="PANTHER" id="PTHR43537">
    <property type="entry name" value="TRANSCRIPTIONAL REGULATOR, GNTR FAMILY"/>
    <property type="match status" value="1"/>
</dbReference>
<reference evidence="5" key="2">
    <citation type="submission" date="2020-01" db="EMBL/GenBank/DDBJ databases">
        <authorList>
            <person name="Campanaro S."/>
        </authorList>
    </citation>
    <scope>NUCLEOTIDE SEQUENCE</scope>
    <source>
        <strain evidence="5">AS06rmzACSIP_7</strain>
    </source>
</reference>
<dbReference type="SMART" id="SM00345">
    <property type="entry name" value="HTH_GNTR"/>
    <property type="match status" value="1"/>
</dbReference>
<dbReference type="SUPFAM" id="SSF46785">
    <property type="entry name" value="Winged helix' DNA-binding domain"/>
    <property type="match status" value="1"/>
</dbReference>
<dbReference type="Gene3D" id="1.10.10.10">
    <property type="entry name" value="Winged helix-like DNA-binding domain superfamily/Winged helix DNA-binding domain"/>
    <property type="match status" value="1"/>
</dbReference>
<dbReference type="Pfam" id="PF00392">
    <property type="entry name" value="GntR"/>
    <property type="match status" value="1"/>
</dbReference>
<accession>A0A971M7V9</accession>
<name>A0A971M7V9_9BACT</name>
<dbReference type="InterPro" id="IPR011711">
    <property type="entry name" value="GntR_C"/>
</dbReference>
<dbReference type="PRINTS" id="PR00035">
    <property type="entry name" value="HTHGNTR"/>
</dbReference>
<dbReference type="PROSITE" id="PS50949">
    <property type="entry name" value="HTH_GNTR"/>
    <property type="match status" value="1"/>
</dbReference>
<dbReference type="Proteomes" id="UP000777265">
    <property type="component" value="Unassembled WGS sequence"/>
</dbReference>
<organism evidence="5 6">
    <name type="scientific">Syntrophorhabdus aromaticivorans</name>
    <dbReference type="NCBI Taxonomy" id="328301"/>
    <lineage>
        <taxon>Bacteria</taxon>
        <taxon>Pseudomonadati</taxon>
        <taxon>Thermodesulfobacteriota</taxon>
        <taxon>Syntrophorhabdia</taxon>
        <taxon>Syntrophorhabdales</taxon>
        <taxon>Syntrophorhabdaceae</taxon>
        <taxon>Syntrophorhabdus</taxon>
    </lineage>
</organism>
<evidence type="ECO:0000256" key="2">
    <source>
        <dbReference type="ARBA" id="ARBA00023125"/>
    </source>
</evidence>
<dbReference type="Gene3D" id="1.20.120.530">
    <property type="entry name" value="GntR ligand-binding domain-like"/>
    <property type="match status" value="1"/>
</dbReference>
<dbReference type="GO" id="GO:0003677">
    <property type="term" value="F:DNA binding"/>
    <property type="evidence" value="ECO:0007669"/>
    <property type="project" value="UniProtKB-KW"/>
</dbReference>
<evidence type="ECO:0000256" key="1">
    <source>
        <dbReference type="ARBA" id="ARBA00023015"/>
    </source>
</evidence>
<feature type="domain" description="HTH gntR-type" evidence="4">
    <location>
        <begin position="14"/>
        <end position="81"/>
    </location>
</feature>
<keyword evidence="1" id="KW-0805">Transcription regulation</keyword>
<comment type="caution">
    <text evidence="5">The sequence shown here is derived from an EMBL/GenBank/DDBJ whole genome shotgun (WGS) entry which is preliminary data.</text>
</comment>
<dbReference type="SUPFAM" id="SSF48008">
    <property type="entry name" value="GntR ligand-binding domain-like"/>
    <property type="match status" value="1"/>
</dbReference>
<proteinExistence type="predicted"/>
<keyword evidence="3" id="KW-0804">Transcription</keyword>
<dbReference type="Pfam" id="PF07729">
    <property type="entry name" value="FCD"/>
    <property type="match status" value="1"/>
</dbReference>
<evidence type="ECO:0000259" key="4">
    <source>
        <dbReference type="PROSITE" id="PS50949"/>
    </source>
</evidence>
<dbReference type="SMART" id="SM00895">
    <property type="entry name" value="FCD"/>
    <property type="match status" value="1"/>
</dbReference>
<dbReference type="InterPro" id="IPR000524">
    <property type="entry name" value="Tscrpt_reg_HTH_GntR"/>
</dbReference>
<dbReference type="InterPro" id="IPR036390">
    <property type="entry name" value="WH_DNA-bd_sf"/>
</dbReference>
<dbReference type="CDD" id="cd07377">
    <property type="entry name" value="WHTH_GntR"/>
    <property type="match status" value="1"/>
</dbReference>
<reference evidence="5" key="1">
    <citation type="journal article" date="2020" name="Biotechnol. Biofuels">
        <title>New insights from the biogas microbiome by comprehensive genome-resolved metagenomics of nearly 1600 species originating from multiple anaerobic digesters.</title>
        <authorList>
            <person name="Campanaro S."/>
            <person name="Treu L."/>
            <person name="Rodriguez-R L.M."/>
            <person name="Kovalovszki A."/>
            <person name="Ziels R.M."/>
            <person name="Maus I."/>
            <person name="Zhu X."/>
            <person name="Kougias P.G."/>
            <person name="Basile A."/>
            <person name="Luo G."/>
            <person name="Schluter A."/>
            <person name="Konstantinidis K.T."/>
            <person name="Angelidaki I."/>
        </authorList>
    </citation>
    <scope>NUCLEOTIDE SEQUENCE</scope>
    <source>
        <strain evidence="5">AS06rmzACSIP_7</strain>
    </source>
</reference>
<dbReference type="InterPro" id="IPR036388">
    <property type="entry name" value="WH-like_DNA-bd_sf"/>
</dbReference>
<dbReference type="EMBL" id="JAAYEE010000305">
    <property type="protein sequence ID" value="NLW36834.1"/>
    <property type="molecule type" value="Genomic_DNA"/>
</dbReference>
<evidence type="ECO:0000313" key="5">
    <source>
        <dbReference type="EMBL" id="NLW36834.1"/>
    </source>
</evidence>
<dbReference type="PANTHER" id="PTHR43537:SF24">
    <property type="entry name" value="GLUCONATE OPERON TRANSCRIPTIONAL REPRESSOR"/>
    <property type="match status" value="1"/>
</dbReference>
<keyword evidence="2" id="KW-0238">DNA-binding</keyword>